<organism evidence="1 2">
    <name type="scientific">Clonorchis sinensis</name>
    <name type="common">Chinese liver fluke</name>
    <dbReference type="NCBI Taxonomy" id="79923"/>
    <lineage>
        <taxon>Eukaryota</taxon>
        <taxon>Metazoa</taxon>
        <taxon>Spiralia</taxon>
        <taxon>Lophotrochozoa</taxon>
        <taxon>Platyhelminthes</taxon>
        <taxon>Trematoda</taxon>
        <taxon>Digenea</taxon>
        <taxon>Opisthorchiida</taxon>
        <taxon>Opisthorchiata</taxon>
        <taxon>Opisthorchiidae</taxon>
        <taxon>Clonorchis</taxon>
    </lineage>
</organism>
<gene>
    <name evidence="1" type="ORF">CLF_111981</name>
</gene>
<name>G7YVM2_CLOSI</name>
<reference evidence="1" key="1">
    <citation type="journal article" date="2011" name="Genome Biol.">
        <title>The draft genome of the carcinogenic human liver fluke Clonorchis sinensis.</title>
        <authorList>
            <person name="Wang X."/>
            <person name="Chen W."/>
            <person name="Huang Y."/>
            <person name="Sun J."/>
            <person name="Men J."/>
            <person name="Liu H."/>
            <person name="Luo F."/>
            <person name="Guo L."/>
            <person name="Lv X."/>
            <person name="Deng C."/>
            <person name="Zhou C."/>
            <person name="Fan Y."/>
            <person name="Li X."/>
            <person name="Huang L."/>
            <person name="Hu Y."/>
            <person name="Liang C."/>
            <person name="Hu X."/>
            <person name="Xu J."/>
            <person name="Yu X."/>
        </authorList>
    </citation>
    <scope>NUCLEOTIDE SEQUENCE [LARGE SCALE GENOMIC DNA]</scope>
    <source>
        <strain evidence="1">Henan</strain>
    </source>
</reference>
<evidence type="ECO:0000313" key="1">
    <source>
        <dbReference type="EMBL" id="GAA57002.1"/>
    </source>
</evidence>
<dbReference type="Proteomes" id="UP000008909">
    <property type="component" value="Unassembled WGS sequence"/>
</dbReference>
<accession>G7YVM2</accession>
<sequence length="104" mass="11705">MKSVGYSIIYPPGCKELSESLRITDLRKRLNDLSAAFDKLSETDDLCDSDGETTHHVDSSTQPGKFDYLKGLLLLLTSPAYSEHHDRDIQLRVGICVCKMLKIF</sequence>
<proteinExistence type="predicted"/>
<dbReference type="EMBL" id="DF144486">
    <property type="protein sequence ID" value="GAA57002.1"/>
    <property type="molecule type" value="Genomic_DNA"/>
</dbReference>
<evidence type="ECO:0000313" key="2">
    <source>
        <dbReference type="Proteomes" id="UP000008909"/>
    </source>
</evidence>
<reference key="2">
    <citation type="submission" date="2011-10" db="EMBL/GenBank/DDBJ databases">
        <title>The genome and transcriptome sequence of Clonorchis sinensis provide insights into the carcinogenic liver fluke.</title>
        <authorList>
            <person name="Wang X."/>
            <person name="Huang Y."/>
            <person name="Chen W."/>
            <person name="Liu H."/>
            <person name="Guo L."/>
            <person name="Chen Y."/>
            <person name="Luo F."/>
            <person name="Zhou W."/>
            <person name="Sun J."/>
            <person name="Mao Q."/>
            <person name="Liang P."/>
            <person name="Zhou C."/>
            <person name="Tian Y."/>
            <person name="Men J."/>
            <person name="Lv X."/>
            <person name="Huang L."/>
            <person name="Zhou J."/>
            <person name="Hu Y."/>
            <person name="Li R."/>
            <person name="Zhang F."/>
            <person name="Lei H."/>
            <person name="Li X."/>
            <person name="Hu X."/>
            <person name="Liang C."/>
            <person name="Xu J."/>
            <person name="Wu Z."/>
            <person name="Yu X."/>
        </authorList>
    </citation>
    <scope>NUCLEOTIDE SEQUENCE</scope>
    <source>
        <strain>Henan</strain>
    </source>
</reference>
<dbReference type="AlphaFoldDB" id="G7YVM2"/>
<protein>
    <submittedName>
        <fullName evidence="1">Androgen induced inhibitor of proliferation (As3) / pds5</fullName>
    </submittedName>
</protein>
<feature type="non-terminal residue" evidence="1">
    <location>
        <position position="104"/>
    </location>
</feature>
<keyword evidence="2" id="KW-1185">Reference proteome</keyword>